<name>A0AAD9NGF6_9ANNE</name>
<dbReference type="AlphaFoldDB" id="A0AAD9NGF6"/>
<reference evidence="2" key="1">
    <citation type="journal article" date="2023" name="Mol. Biol. Evol.">
        <title>Third-Generation Sequencing Reveals the Adaptive Role of the Epigenome in Three Deep-Sea Polychaetes.</title>
        <authorList>
            <person name="Perez M."/>
            <person name="Aroh O."/>
            <person name="Sun Y."/>
            <person name="Lan Y."/>
            <person name="Juniper S.K."/>
            <person name="Young C.R."/>
            <person name="Angers B."/>
            <person name="Qian P.Y."/>
        </authorList>
    </citation>
    <scope>NUCLEOTIDE SEQUENCE</scope>
    <source>
        <strain evidence="2">P08H-3</strain>
    </source>
</reference>
<dbReference type="Proteomes" id="UP001208570">
    <property type="component" value="Unassembled WGS sequence"/>
</dbReference>
<feature type="chain" id="PRO_5042067811" evidence="1">
    <location>
        <begin position="23"/>
        <end position="160"/>
    </location>
</feature>
<evidence type="ECO:0000313" key="2">
    <source>
        <dbReference type="EMBL" id="KAK2166239.1"/>
    </source>
</evidence>
<keyword evidence="1" id="KW-0732">Signal</keyword>
<accession>A0AAD9NGF6</accession>
<proteinExistence type="predicted"/>
<organism evidence="2 3">
    <name type="scientific">Paralvinella palmiformis</name>
    <dbReference type="NCBI Taxonomy" id="53620"/>
    <lineage>
        <taxon>Eukaryota</taxon>
        <taxon>Metazoa</taxon>
        <taxon>Spiralia</taxon>
        <taxon>Lophotrochozoa</taxon>
        <taxon>Annelida</taxon>
        <taxon>Polychaeta</taxon>
        <taxon>Sedentaria</taxon>
        <taxon>Canalipalpata</taxon>
        <taxon>Terebellida</taxon>
        <taxon>Terebelliformia</taxon>
        <taxon>Alvinellidae</taxon>
        <taxon>Paralvinella</taxon>
    </lineage>
</organism>
<comment type="caution">
    <text evidence="2">The sequence shown here is derived from an EMBL/GenBank/DDBJ whole genome shotgun (WGS) entry which is preliminary data.</text>
</comment>
<feature type="signal peptide" evidence="1">
    <location>
        <begin position="1"/>
        <end position="22"/>
    </location>
</feature>
<keyword evidence="3" id="KW-1185">Reference proteome</keyword>
<sequence>MMHLSYSGILYLLFTFVMISEGNHDNLEQVLHHYELLHHSDITYHHHVTKRRADSGELYHNKIISFDALERYCDDTDSMVSAYWEDDDLVARIRAKDDTYIVEPLWRHLSGSDGYNMLTYRASDVKLAEERNTEHPAGSSDSLFSIYCCVSVCYDIMSVQ</sequence>
<evidence type="ECO:0000313" key="3">
    <source>
        <dbReference type="Proteomes" id="UP001208570"/>
    </source>
</evidence>
<protein>
    <submittedName>
        <fullName evidence="2">Uncharacterized protein</fullName>
    </submittedName>
</protein>
<gene>
    <name evidence="2" type="ORF">LSH36_40g03100</name>
</gene>
<dbReference type="EMBL" id="JAODUP010000040">
    <property type="protein sequence ID" value="KAK2166239.1"/>
    <property type="molecule type" value="Genomic_DNA"/>
</dbReference>
<evidence type="ECO:0000256" key="1">
    <source>
        <dbReference type="SAM" id="SignalP"/>
    </source>
</evidence>